<protein>
    <recommendedName>
        <fullName evidence="3">J domain-containing protein</fullName>
    </recommendedName>
</protein>
<sequence length="338" mass="39356">MWKYSNSIRGNTLQLTTINNIKCQILLYKGSQTVTHLTNRRSKRFPIIIRGYVSPAKEDPTNKAKKQQIINDPYFPNKIQPTPVEIFQDAYSNGSIDIKKLKKQYNYFVKLYHPDHSTKKNIVKNMTICDYPHPSPILLTDAEKLLRFKIISTSYKYLLDRAKNNIYTSISDSPFSHHRSSHATTAGSNTNGYNNYNYNTANSNTRFNGNYAFSNTYHFNEWENSTSHGGERFTVKNAFICSFSLFVCFEAIVYLTKLQDKLLSEKLQSGYTEEMISANLMNSYTNFGMMGGSERESRIRRFLWFRSCGLYYGDNNYKANLDEEFEKNEKLMEIFKKN</sequence>
<proteinExistence type="predicted"/>
<dbReference type="Proteomes" id="UP000002866">
    <property type="component" value="Chromosome 2"/>
</dbReference>
<evidence type="ECO:0000313" key="2">
    <source>
        <dbReference type="Proteomes" id="UP000002866"/>
    </source>
</evidence>
<dbReference type="HOGENOM" id="CLU_074165_0_0_1"/>
<dbReference type="AlphaFoldDB" id="I2GY82"/>
<evidence type="ECO:0000313" key="1">
    <source>
        <dbReference type="EMBL" id="CCH59084.1"/>
    </source>
</evidence>
<dbReference type="OrthoDB" id="445556at2759"/>
<dbReference type="InterPro" id="IPR036869">
    <property type="entry name" value="J_dom_sf"/>
</dbReference>
<dbReference type="eggNOG" id="ENOG502RYTK">
    <property type="taxonomic scope" value="Eukaryota"/>
</dbReference>
<dbReference type="GeneID" id="14494269"/>
<dbReference type="KEGG" id="tbl:TBLA_0B02420"/>
<dbReference type="RefSeq" id="XP_004178603.1">
    <property type="nucleotide sequence ID" value="XM_004178555.1"/>
</dbReference>
<reference evidence="1 2" key="1">
    <citation type="journal article" date="2011" name="Proc. Natl. Acad. Sci. U.S.A.">
        <title>Evolutionary erosion of yeast sex chromosomes by mating-type switching accidents.</title>
        <authorList>
            <person name="Gordon J.L."/>
            <person name="Armisen D."/>
            <person name="Proux-Wera E."/>
            <person name="Oheigeartaigh S.S."/>
            <person name="Byrne K.P."/>
            <person name="Wolfe K.H."/>
        </authorList>
    </citation>
    <scope>NUCLEOTIDE SEQUENCE [LARGE SCALE GENOMIC DNA]</scope>
    <source>
        <strain evidence="2">ATCC 34711 / CBS 6284 / DSM 70876 / NBRC 10599 / NRRL Y-10934 / UCD 77-7</strain>
    </source>
</reference>
<dbReference type="FunCoup" id="I2GY82">
    <property type="interactions" value="38"/>
</dbReference>
<dbReference type="EMBL" id="HE806317">
    <property type="protein sequence ID" value="CCH59084.1"/>
    <property type="molecule type" value="Genomic_DNA"/>
</dbReference>
<dbReference type="STRING" id="1071380.I2GY82"/>
<accession>I2GY82</accession>
<dbReference type="SUPFAM" id="SSF46565">
    <property type="entry name" value="Chaperone J-domain"/>
    <property type="match status" value="1"/>
</dbReference>
<dbReference type="Gene3D" id="1.10.287.110">
    <property type="entry name" value="DnaJ domain"/>
    <property type="match status" value="1"/>
</dbReference>
<keyword evidence="2" id="KW-1185">Reference proteome</keyword>
<dbReference type="InParanoid" id="I2GY82"/>
<dbReference type="OMA" id="NAGTWED"/>
<gene>
    <name evidence="1" type="primary">TBLA0B02420</name>
    <name evidence="1" type="ORF">TBLA_0B02420</name>
</gene>
<evidence type="ECO:0008006" key="3">
    <source>
        <dbReference type="Google" id="ProtNLM"/>
    </source>
</evidence>
<organism evidence="1 2">
    <name type="scientific">Henningerozyma blattae (strain ATCC 34711 / CBS 6284 / DSM 70876 / NBRC 10599 / NRRL Y-10934 / UCD 77-7)</name>
    <name type="common">Yeast</name>
    <name type="synonym">Tetrapisispora blattae</name>
    <dbReference type="NCBI Taxonomy" id="1071380"/>
    <lineage>
        <taxon>Eukaryota</taxon>
        <taxon>Fungi</taxon>
        <taxon>Dikarya</taxon>
        <taxon>Ascomycota</taxon>
        <taxon>Saccharomycotina</taxon>
        <taxon>Saccharomycetes</taxon>
        <taxon>Saccharomycetales</taxon>
        <taxon>Saccharomycetaceae</taxon>
        <taxon>Henningerozyma</taxon>
    </lineage>
</organism>
<name>I2GY82_HENB6</name>